<keyword evidence="3" id="KW-0548">Nucleotidyltransferase</keyword>
<reference evidence="3" key="1">
    <citation type="journal article" date="2019" name="Sci. Rep.">
        <title>Draft genome of Tanacetum cinerariifolium, the natural source of mosquito coil.</title>
        <authorList>
            <person name="Yamashiro T."/>
            <person name="Shiraishi A."/>
            <person name="Satake H."/>
            <person name="Nakayama K."/>
        </authorList>
    </citation>
    <scope>NUCLEOTIDE SEQUENCE</scope>
</reference>
<proteinExistence type="predicted"/>
<comment type="caution">
    <text evidence="3">The sequence shown here is derived from an EMBL/GenBank/DDBJ whole genome shotgun (WGS) entry which is preliminary data.</text>
</comment>
<keyword evidence="3" id="KW-0808">Transferase</keyword>
<organism evidence="3">
    <name type="scientific">Tanacetum cinerariifolium</name>
    <name type="common">Dalmatian daisy</name>
    <name type="synonym">Chrysanthemum cinerariifolium</name>
    <dbReference type="NCBI Taxonomy" id="118510"/>
    <lineage>
        <taxon>Eukaryota</taxon>
        <taxon>Viridiplantae</taxon>
        <taxon>Streptophyta</taxon>
        <taxon>Embryophyta</taxon>
        <taxon>Tracheophyta</taxon>
        <taxon>Spermatophyta</taxon>
        <taxon>Magnoliopsida</taxon>
        <taxon>eudicotyledons</taxon>
        <taxon>Gunneridae</taxon>
        <taxon>Pentapetalae</taxon>
        <taxon>asterids</taxon>
        <taxon>campanulids</taxon>
        <taxon>Asterales</taxon>
        <taxon>Asteraceae</taxon>
        <taxon>Asteroideae</taxon>
        <taxon>Anthemideae</taxon>
        <taxon>Anthemidinae</taxon>
        <taxon>Tanacetum</taxon>
    </lineage>
</organism>
<dbReference type="AlphaFoldDB" id="A0A6L2L5Q9"/>
<dbReference type="EMBL" id="BKCJ010003591">
    <property type="protein sequence ID" value="GEU56022.1"/>
    <property type="molecule type" value="Genomic_DNA"/>
</dbReference>
<name>A0A6L2L5Q9_TANCI</name>
<gene>
    <name evidence="3" type="ORF">Tci_028000</name>
</gene>
<evidence type="ECO:0000256" key="1">
    <source>
        <dbReference type="SAM" id="MobiDB-lite"/>
    </source>
</evidence>
<feature type="compositionally biased region" description="Basic and acidic residues" evidence="1">
    <location>
        <begin position="350"/>
        <end position="370"/>
    </location>
</feature>
<sequence>MYVFCHPHVDALIERVHLQEKNNNVMSLPMLPENDLNQSRYEEFLREFGAGNTQNEMITPNGVWQDIKKCDVTKASDTSAANNSTVDQDLGNMVVEFKCSADGGEWQRGLKALRADTLAKLKKAILELQHEILPPKDAETPVESSIPISSSSSVGSSSMVRLTTPPDYPFDKSIFAELDNSLWIILQPLRSEPMPSKRTSTSATPSMTQAAIINCTEDYKVKFATGTLTKDALSWWNSYTKPIGIEQADKIAQTKLKRLLTNKYCPRSEVKKMEGEFYNLVVKGNDLKIYARRFQELAVLCPNMVPNAEKLMEAFIRGLPRSIEGNVTASKPQTLEEAITITQRLMDQVTKHNAEQRTNDHKRKFDDRRNNNNNNYPNNHDNNNYPNDRNNNNYQNNRNNNNKNHQQQNRRQETFRTYGNRGYNRPHPLCRKCILHHTGPCTIRCQNYNKVGHQTRNCRS</sequence>
<dbReference type="InterPro" id="IPR005162">
    <property type="entry name" value="Retrotrans_gag_dom"/>
</dbReference>
<evidence type="ECO:0000259" key="2">
    <source>
        <dbReference type="Pfam" id="PF03732"/>
    </source>
</evidence>
<dbReference type="PANTHER" id="PTHR33223">
    <property type="entry name" value="CCHC-TYPE DOMAIN-CONTAINING PROTEIN"/>
    <property type="match status" value="1"/>
</dbReference>
<dbReference type="Pfam" id="PF03732">
    <property type="entry name" value="Retrotrans_gag"/>
    <property type="match status" value="1"/>
</dbReference>
<accession>A0A6L2L5Q9</accession>
<evidence type="ECO:0000313" key="3">
    <source>
        <dbReference type="EMBL" id="GEU56022.1"/>
    </source>
</evidence>
<protein>
    <submittedName>
        <fullName evidence="3">Reverse transcriptase domain-containing protein</fullName>
    </submittedName>
</protein>
<feature type="compositionally biased region" description="Low complexity" evidence="1">
    <location>
        <begin position="371"/>
        <end position="409"/>
    </location>
</feature>
<feature type="domain" description="Retrotransposon gag" evidence="2">
    <location>
        <begin position="222"/>
        <end position="320"/>
    </location>
</feature>
<keyword evidence="3" id="KW-0695">RNA-directed DNA polymerase</keyword>
<dbReference type="GO" id="GO:0003964">
    <property type="term" value="F:RNA-directed DNA polymerase activity"/>
    <property type="evidence" value="ECO:0007669"/>
    <property type="project" value="UniProtKB-KW"/>
</dbReference>
<feature type="region of interest" description="Disordered" evidence="1">
    <location>
        <begin position="350"/>
        <end position="412"/>
    </location>
</feature>
<dbReference type="PANTHER" id="PTHR33223:SF6">
    <property type="entry name" value="CCHC-TYPE DOMAIN-CONTAINING PROTEIN"/>
    <property type="match status" value="1"/>
</dbReference>